<proteinExistence type="predicted"/>
<evidence type="ECO:0000256" key="1">
    <source>
        <dbReference type="SAM" id="Phobius"/>
    </source>
</evidence>
<comment type="caution">
    <text evidence="2">The sequence shown here is derived from an EMBL/GenBank/DDBJ whole genome shotgun (WGS) entry which is preliminary data.</text>
</comment>
<accession>A0A2N6K8B8</accession>
<dbReference type="AlphaFoldDB" id="A0A2N6K8B8"/>
<keyword evidence="1" id="KW-1133">Transmembrane helix</keyword>
<dbReference type="EMBL" id="NRQW01000051">
    <property type="protein sequence ID" value="PLZ93765.1"/>
    <property type="molecule type" value="Genomic_DNA"/>
</dbReference>
<reference evidence="2 3" key="1">
    <citation type="submission" date="2017-08" db="EMBL/GenBank/DDBJ databases">
        <title>Genomes of Fischerella (Mastigocladus) sp. strains.</title>
        <authorList>
            <person name="Miller S.R."/>
        </authorList>
    </citation>
    <scope>NUCLEOTIDE SEQUENCE [LARGE SCALE GENOMIC DNA]</scope>
    <source>
        <strain evidence="2 3">CCMEE 5323</strain>
    </source>
</reference>
<name>A0A2N6K8B8_FISMU</name>
<keyword evidence="1" id="KW-0812">Transmembrane</keyword>
<dbReference type="Proteomes" id="UP000235036">
    <property type="component" value="Unassembled WGS sequence"/>
</dbReference>
<feature type="transmembrane region" description="Helical" evidence="1">
    <location>
        <begin position="23"/>
        <end position="46"/>
    </location>
</feature>
<evidence type="ECO:0000313" key="2">
    <source>
        <dbReference type="EMBL" id="PLZ93765.1"/>
    </source>
</evidence>
<sequence length="100" mass="11882">MFSLDQKNSSKQSFQSSTNRFSWYYQNIVFVSVFFVVISTCVYAICSLRFTLITSHLSRSSNYFYPTSIPWLTNKADCEHNLGRVWREGHCWDYEHDPNF</sequence>
<evidence type="ECO:0000313" key="3">
    <source>
        <dbReference type="Proteomes" id="UP000235036"/>
    </source>
</evidence>
<keyword evidence="3" id="KW-1185">Reference proteome</keyword>
<organism evidence="2 3">
    <name type="scientific">Fischerella muscicola CCMEE 5323</name>
    <dbReference type="NCBI Taxonomy" id="2019572"/>
    <lineage>
        <taxon>Bacteria</taxon>
        <taxon>Bacillati</taxon>
        <taxon>Cyanobacteriota</taxon>
        <taxon>Cyanophyceae</taxon>
        <taxon>Nostocales</taxon>
        <taxon>Hapalosiphonaceae</taxon>
        <taxon>Fischerella</taxon>
    </lineage>
</organism>
<gene>
    <name evidence="2" type="ORF">CEN44_02425</name>
</gene>
<protein>
    <submittedName>
        <fullName evidence="2">Uncharacterized protein</fullName>
    </submittedName>
</protein>
<keyword evidence="1" id="KW-0472">Membrane</keyword>